<dbReference type="AlphaFoldDB" id="A0A0L0S5F5"/>
<feature type="compositionally biased region" description="Basic and acidic residues" evidence="1">
    <location>
        <begin position="48"/>
        <end position="60"/>
    </location>
</feature>
<accession>A0A0L0S5F5</accession>
<sequence length="448" mass="48831">MSPAALVTDEAHSLPVSFLSPPPPRTRSASPASAPSALHSTMDQLAAELDRADSDLRRDSSSSTATSSSLLTPNGSPLMVPMDPVTGQPLPRVAKLRKKPKPSSLTLPPLESNGSNADDDDDDMPDHDRAPRVITTYPRTPSGTNPYDDIPIPPIPESPPARGRAFSTSGGFLAPGASNRGDGPRRKSFQGLPSPLVPSLPAVSPGIPPGEEYPDVPLVMCHKYGLQKLLISRIPLAYFLAHHIDTFAPENLFFVIDVIIFHTHPGKIFDTYLAMGAPFELNIPDPVRLRALEAWSNSDPVGCFEAVQRGVMPMLETTWNAFKKTTEWTSLCAYTKHSYSVADRDRAVRHLVLTLNKRYPIRNGDKPDKVPKALYMSTGASSEDASGVIGDPDVLTRAKTVAFVRRHLYEHEMMPDEVLAMLTNKEHKMHGKGSILKSLFGGWGKRRG</sequence>
<proteinExistence type="predicted"/>
<gene>
    <name evidence="2" type="ORF">AMAG_04600</name>
</gene>
<dbReference type="SUPFAM" id="SSF48097">
    <property type="entry name" value="Regulator of G-protein signaling, RGS"/>
    <property type="match status" value="1"/>
</dbReference>
<dbReference type="Gene3D" id="1.10.167.10">
    <property type="entry name" value="Regulator of G-protein Signalling 4, domain 2"/>
    <property type="match status" value="1"/>
</dbReference>
<reference evidence="3" key="2">
    <citation type="submission" date="2009-11" db="EMBL/GenBank/DDBJ databases">
        <title>The Genome Sequence of Allomyces macrogynus strain ATCC 38327.</title>
        <authorList>
            <consortium name="The Broad Institute Genome Sequencing Platform"/>
            <person name="Russ C."/>
            <person name="Cuomo C."/>
            <person name="Shea T."/>
            <person name="Young S.K."/>
            <person name="Zeng Q."/>
            <person name="Koehrsen M."/>
            <person name="Haas B."/>
            <person name="Borodovsky M."/>
            <person name="Guigo R."/>
            <person name="Alvarado L."/>
            <person name="Berlin A."/>
            <person name="Borenstein D."/>
            <person name="Chen Z."/>
            <person name="Engels R."/>
            <person name="Freedman E."/>
            <person name="Gellesch M."/>
            <person name="Goldberg J."/>
            <person name="Griggs A."/>
            <person name="Gujja S."/>
            <person name="Heiman D."/>
            <person name="Hepburn T."/>
            <person name="Howarth C."/>
            <person name="Jen D."/>
            <person name="Larson L."/>
            <person name="Lewis B."/>
            <person name="Mehta T."/>
            <person name="Park D."/>
            <person name="Pearson M."/>
            <person name="Roberts A."/>
            <person name="Saif S."/>
            <person name="Shenoy N."/>
            <person name="Sisk P."/>
            <person name="Stolte C."/>
            <person name="Sykes S."/>
            <person name="Walk T."/>
            <person name="White J."/>
            <person name="Yandava C."/>
            <person name="Burger G."/>
            <person name="Gray M.W."/>
            <person name="Holland P.W.H."/>
            <person name="King N."/>
            <person name="Lang F.B.F."/>
            <person name="Roger A.J."/>
            <person name="Ruiz-Trillo I."/>
            <person name="Lander E."/>
            <person name="Nusbaum C."/>
        </authorList>
    </citation>
    <scope>NUCLEOTIDE SEQUENCE [LARGE SCALE GENOMIC DNA]</scope>
    <source>
        <strain evidence="3">ATCC 38327</strain>
    </source>
</reference>
<evidence type="ECO:0000256" key="1">
    <source>
        <dbReference type="SAM" id="MobiDB-lite"/>
    </source>
</evidence>
<evidence type="ECO:0000313" key="2">
    <source>
        <dbReference type="EMBL" id="KNE57742.1"/>
    </source>
</evidence>
<reference evidence="2 3" key="1">
    <citation type="submission" date="2009-11" db="EMBL/GenBank/DDBJ databases">
        <title>Annotation of Allomyces macrogynus ATCC 38327.</title>
        <authorList>
            <consortium name="The Broad Institute Genome Sequencing Platform"/>
            <person name="Russ C."/>
            <person name="Cuomo C."/>
            <person name="Burger G."/>
            <person name="Gray M.W."/>
            <person name="Holland P.W.H."/>
            <person name="King N."/>
            <person name="Lang F.B.F."/>
            <person name="Roger A.J."/>
            <person name="Ruiz-Trillo I."/>
            <person name="Young S.K."/>
            <person name="Zeng Q."/>
            <person name="Gargeya S."/>
            <person name="Fitzgerald M."/>
            <person name="Haas B."/>
            <person name="Abouelleil A."/>
            <person name="Alvarado L."/>
            <person name="Arachchi H.M."/>
            <person name="Berlin A."/>
            <person name="Chapman S.B."/>
            <person name="Gearin G."/>
            <person name="Goldberg J."/>
            <person name="Griggs A."/>
            <person name="Gujja S."/>
            <person name="Hansen M."/>
            <person name="Heiman D."/>
            <person name="Howarth C."/>
            <person name="Larimer J."/>
            <person name="Lui A."/>
            <person name="MacDonald P.J.P."/>
            <person name="McCowen C."/>
            <person name="Montmayeur A."/>
            <person name="Murphy C."/>
            <person name="Neiman D."/>
            <person name="Pearson M."/>
            <person name="Priest M."/>
            <person name="Roberts A."/>
            <person name="Saif S."/>
            <person name="Shea T."/>
            <person name="Sisk P."/>
            <person name="Stolte C."/>
            <person name="Sykes S."/>
            <person name="Wortman J."/>
            <person name="Nusbaum C."/>
            <person name="Birren B."/>
        </authorList>
    </citation>
    <scope>NUCLEOTIDE SEQUENCE [LARGE SCALE GENOMIC DNA]</scope>
    <source>
        <strain evidence="2 3">ATCC 38327</strain>
    </source>
</reference>
<dbReference type="VEuPathDB" id="FungiDB:AMAG_04600"/>
<evidence type="ECO:0000313" key="3">
    <source>
        <dbReference type="Proteomes" id="UP000054350"/>
    </source>
</evidence>
<feature type="compositionally biased region" description="Low complexity" evidence="1">
    <location>
        <begin position="26"/>
        <end position="47"/>
    </location>
</feature>
<feature type="region of interest" description="Disordered" evidence="1">
    <location>
        <begin position="1"/>
        <end position="195"/>
    </location>
</feature>
<feature type="compositionally biased region" description="Low complexity" evidence="1">
    <location>
        <begin position="61"/>
        <end position="72"/>
    </location>
</feature>
<keyword evidence="3" id="KW-1185">Reference proteome</keyword>
<dbReference type="STRING" id="578462.A0A0L0S5F5"/>
<name>A0A0L0S5F5_ALLM3</name>
<evidence type="ECO:0008006" key="4">
    <source>
        <dbReference type="Google" id="ProtNLM"/>
    </source>
</evidence>
<dbReference type="OrthoDB" id="196547at2759"/>
<dbReference type="InterPro" id="IPR044926">
    <property type="entry name" value="RGS_subdomain_2"/>
</dbReference>
<dbReference type="Proteomes" id="UP000054350">
    <property type="component" value="Unassembled WGS sequence"/>
</dbReference>
<dbReference type="InterPro" id="IPR036305">
    <property type="entry name" value="RGS_sf"/>
</dbReference>
<protein>
    <recommendedName>
        <fullName evidence="4">RGS domain-containing protein</fullName>
    </recommendedName>
</protein>
<organism evidence="2 3">
    <name type="scientific">Allomyces macrogynus (strain ATCC 38327)</name>
    <name type="common">Allomyces javanicus var. macrogynus</name>
    <dbReference type="NCBI Taxonomy" id="578462"/>
    <lineage>
        <taxon>Eukaryota</taxon>
        <taxon>Fungi</taxon>
        <taxon>Fungi incertae sedis</taxon>
        <taxon>Blastocladiomycota</taxon>
        <taxon>Blastocladiomycetes</taxon>
        <taxon>Blastocladiales</taxon>
        <taxon>Blastocladiaceae</taxon>
        <taxon>Allomyces</taxon>
    </lineage>
</organism>
<dbReference type="EMBL" id="GG745332">
    <property type="protein sequence ID" value="KNE57742.1"/>
    <property type="molecule type" value="Genomic_DNA"/>
</dbReference>